<sequence>MLTGQQIARARDMERGRERNRLSSDDYNNFKELLEDLTLERESVKKTMGFALDNYEAAVDLVGIIVESFKSSIASGVTLIGLLYLTSDILHNSSAAVNNASLFRTTLQECLPEIMNTLRIAHKNIVGRMYANVMKQKVINVLTAWENWSLFPPAVLVGFHATFLRKVEEDGYVNTRSLNIDGIGEADLERLRKTCR</sequence>
<gene>
    <name evidence="3" type="ORF">V7S43_004396</name>
</gene>
<reference evidence="3 4" key="1">
    <citation type="submission" date="2024-09" db="EMBL/GenBank/DDBJ databases">
        <title>Genome sequencing and assembly of Phytophthora oleae, isolate VK10A, causative agent of rot of olive drupes.</title>
        <authorList>
            <person name="Conti Taguali S."/>
            <person name="Riolo M."/>
            <person name="La Spada F."/>
            <person name="Cacciola S.O."/>
            <person name="Dionisio G."/>
        </authorList>
    </citation>
    <scope>NUCLEOTIDE SEQUENCE [LARGE SCALE GENOMIC DNA]</scope>
    <source>
        <strain evidence="3 4">VK10A</strain>
    </source>
</reference>
<proteinExistence type="predicted"/>
<dbReference type="Proteomes" id="UP001632037">
    <property type="component" value="Unassembled WGS sequence"/>
</dbReference>
<dbReference type="SMART" id="SM00582">
    <property type="entry name" value="RPR"/>
    <property type="match status" value="1"/>
</dbReference>
<comment type="caution">
    <text evidence="3">The sequence shown here is derived from an EMBL/GenBank/DDBJ whole genome shotgun (WGS) entry which is preliminary data.</text>
</comment>
<evidence type="ECO:0000313" key="4">
    <source>
        <dbReference type="Proteomes" id="UP001632037"/>
    </source>
</evidence>
<dbReference type="EMBL" id="JBIMZQ010000007">
    <property type="protein sequence ID" value="KAL3670080.1"/>
    <property type="molecule type" value="Genomic_DNA"/>
</dbReference>
<feature type="domain" description="CID" evidence="2">
    <location>
        <begin position="22"/>
        <end position="167"/>
    </location>
</feature>
<keyword evidence="4" id="KW-1185">Reference proteome</keyword>
<dbReference type="Pfam" id="PF04818">
    <property type="entry name" value="CID"/>
    <property type="match status" value="1"/>
</dbReference>
<dbReference type="PANTHER" id="PTHR23140">
    <property type="entry name" value="RNA PROCESSING PROTEIN LD23810P"/>
    <property type="match status" value="1"/>
</dbReference>
<dbReference type="InterPro" id="IPR051485">
    <property type="entry name" value="SR-CTD_assoc_factor"/>
</dbReference>
<keyword evidence="1" id="KW-0694">RNA-binding</keyword>
<dbReference type="Gene3D" id="1.25.40.90">
    <property type="match status" value="1"/>
</dbReference>
<protein>
    <recommendedName>
        <fullName evidence="2">CID domain-containing protein</fullName>
    </recommendedName>
</protein>
<dbReference type="SUPFAM" id="SSF48464">
    <property type="entry name" value="ENTH/VHS domain"/>
    <property type="match status" value="1"/>
</dbReference>
<dbReference type="AlphaFoldDB" id="A0ABD3FT16"/>
<organism evidence="3 4">
    <name type="scientific">Phytophthora oleae</name>
    <dbReference type="NCBI Taxonomy" id="2107226"/>
    <lineage>
        <taxon>Eukaryota</taxon>
        <taxon>Sar</taxon>
        <taxon>Stramenopiles</taxon>
        <taxon>Oomycota</taxon>
        <taxon>Peronosporomycetes</taxon>
        <taxon>Peronosporales</taxon>
        <taxon>Peronosporaceae</taxon>
        <taxon>Phytophthora</taxon>
    </lineage>
</organism>
<accession>A0ABD3FT16</accession>
<dbReference type="PROSITE" id="PS51391">
    <property type="entry name" value="CID"/>
    <property type="match status" value="1"/>
</dbReference>
<dbReference type="PANTHER" id="PTHR23140:SF0">
    <property type="entry name" value="U2 SNRNP-ASSOCIATED SURP MOTIF-CONTAINING PROTEIN"/>
    <property type="match status" value="1"/>
</dbReference>
<dbReference type="GO" id="GO:0003723">
    <property type="term" value="F:RNA binding"/>
    <property type="evidence" value="ECO:0007669"/>
    <property type="project" value="UniProtKB-KW"/>
</dbReference>
<evidence type="ECO:0000259" key="2">
    <source>
        <dbReference type="PROSITE" id="PS51391"/>
    </source>
</evidence>
<evidence type="ECO:0000313" key="3">
    <source>
        <dbReference type="EMBL" id="KAL3670080.1"/>
    </source>
</evidence>
<dbReference type="InterPro" id="IPR006569">
    <property type="entry name" value="CID_dom"/>
</dbReference>
<dbReference type="InterPro" id="IPR008942">
    <property type="entry name" value="ENTH_VHS"/>
</dbReference>
<name>A0ABD3FT16_9STRA</name>
<evidence type="ECO:0000256" key="1">
    <source>
        <dbReference type="ARBA" id="ARBA00022884"/>
    </source>
</evidence>